<feature type="compositionally biased region" description="Polar residues" evidence="1">
    <location>
        <begin position="85"/>
        <end position="99"/>
    </location>
</feature>
<feature type="compositionally biased region" description="Polar residues" evidence="1">
    <location>
        <begin position="259"/>
        <end position="274"/>
    </location>
</feature>
<organism evidence="2 3">
    <name type="scientific">Desmophyllum pertusum</name>
    <dbReference type="NCBI Taxonomy" id="174260"/>
    <lineage>
        <taxon>Eukaryota</taxon>
        <taxon>Metazoa</taxon>
        <taxon>Cnidaria</taxon>
        <taxon>Anthozoa</taxon>
        <taxon>Hexacorallia</taxon>
        <taxon>Scleractinia</taxon>
        <taxon>Caryophylliina</taxon>
        <taxon>Caryophylliidae</taxon>
        <taxon>Desmophyllum</taxon>
    </lineage>
</organism>
<feature type="compositionally biased region" description="Polar residues" evidence="1">
    <location>
        <begin position="238"/>
        <end position="248"/>
    </location>
</feature>
<name>A0A9X0D632_9CNID</name>
<feature type="compositionally biased region" description="Polar residues" evidence="1">
    <location>
        <begin position="316"/>
        <end position="326"/>
    </location>
</feature>
<feature type="region of interest" description="Disordered" evidence="1">
    <location>
        <begin position="430"/>
        <end position="599"/>
    </location>
</feature>
<accession>A0A9X0D632</accession>
<dbReference type="EMBL" id="MU825877">
    <property type="protein sequence ID" value="KAJ7386234.1"/>
    <property type="molecule type" value="Genomic_DNA"/>
</dbReference>
<proteinExistence type="predicted"/>
<feature type="region of interest" description="Disordered" evidence="1">
    <location>
        <begin position="1"/>
        <end position="99"/>
    </location>
</feature>
<feature type="compositionally biased region" description="Basic and acidic residues" evidence="1">
    <location>
        <begin position="26"/>
        <end position="56"/>
    </location>
</feature>
<feature type="compositionally biased region" description="Polar residues" evidence="1">
    <location>
        <begin position="210"/>
        <end position="222"/>
    </location>
</feature>
<sequence length="599" mass="63157">MDDSGWSQSTPGKGSGWGNSLETWENAEKWGSEDRQWGDKEGTWDKLVVDGGDKDTWPAVGSKGAIGDKFKTTSSDAGSEKGQYSADSSPKTSVSSMSAALKLDNSSSAQGNAIANVDKKSLPSNNWAGAYPAPSENWDLIDESIDQAIDAAEAATAKDNVGLAAGWGGVAKGGLGGLIGNSSNWESSLNAKDSTTSVHNHESGKCELVNNPSVSEAPSWSKTPGKGFKTKLPPTPAVGTSNITTSWGGTPAETDTKWTEPNSASDGVTNSMSNKPPLLDPNSVAKSGVDSKSEQSVTPNSGNKLSASGWGDVPASNPSNWGTNADITGAACWDTVVPKSDSSELKAASNSKVSQWLESTGVSLADLDWGQESMEHEEGSEGSLDGWTTASKRNRAPKPANDSNAWMNRSLKQLLDMGFKQEDAEKLSRDLLAMNMSENREQGVTVPGGKLQEPDPAEAARIQQQQQQNQSKLNRKQRRKLQQQQQAEQQTLTSKADPKQGQTELVVSKSVTQTSETLSKPASEQHNKTPETQYASYTDEEQQNSNTKPNAPSTKGDKPPLSGAGAAKPANGQAQLAGNGKRTGPPLIPSAPAPAYRGL</sequence>
<evidence type="ECO:0000313" key="3">
    <source>
        <dbReference type="Proteomes" id="UP001163046"/>
    </source>
</evidence>
<feature type="compositionally biased region" description="Polar residues" evidence="1">
    <location>
        <begin position="500"/>
        <end position="522"/>
    </location>
</feature>
<dbReference type="AlphaFoldDB" id="A0A9X0D632"/>
<comment type="caution">
    <text evidence="2">The sequence shown here is derived from an EMBL/GenBank/DDBJ whole genome shotgun (WGS) entry which is preliminary data.</text>
</comment>
<keyword evidence="3" id="KW-1185">Reference proteome</keyword>
<feature type="compositionally biased region" description="Polar residues" evidence="1">
    <location>
        <begin position="348"/>
        <end position="357"/>
    </location>
</feature>
<dbReference type="OrthoDB" id="6022581at2759"/>
<feature type="compositionally biased region" description="Polar residues" evidence="1">
    <location>
        <begin position="1"/>
        <end position="23"/>
    </location>
</feature>
<feature type="compositionally biased region" description="Low complexity" evidence="1">
    <location>
        <begin position="482"/>
        <end position="495"/>
    </location>
</feature>
<feature type="compositionally biased region" description="Low complexity" evidence="1">
    <location>
        <begin position="457"/>
        <end position="472"/>
    </location>
</feature>
<feature type="compositionally biased region" description="Polar residues" evidence="1">
    <location>
        <begin position="294"/>
        <end position="306"/>
    </location>
</feature>
<evidence type="ECO:0000313" key="2">
    <source>
        <dbReference type="EMBL" id="KAJ7386234.1"/>
    </source>
</evidence>
<feature type="compositionally biased region" description="Polar residues" evidence="1">
    <location>
        <begin position="543"/>
        <end position="553"/>
    </location>
</feature>
<feature type="region of interest" description="Disordered" evidence="1">
    <location>
        <begin position="181"/>
        <end position="326"/>
    </location>
</feature>
<gene>
    <name evidence="2" type="ORF">OS493_010629</name>
</gene>
<feature type="compositionally biased region" description="Polar residues" evidence="1">
    <location>
        <begin position="181"/>
        <end position="198"/>
    </location>
</feature>
<dbReference type="Proteomes" id="UP001163046">
    <property type="component" value="Unassembled WGS sequence"/>
</dbReference>
<feature type="region of interest" description="Disordered" evidence="1">
    <location>
        <begin position="338"/>
        <end position="357"/>
    </location>
</feature>
<feature type="region of interest" description="Disordered" evidence="1">
    <location>
        <begin position="367"/>
        <end position="408"/>
    </location>
</feature>
<reference evidence="2" key="1">
    <citation type="submission" date="2023-01" db="EMBL/GenBank/DDBJ databases">
        <title>Genome assembly of the deep-sea coral Lophelia pertusa.</title>
        <authorList>
            <person name="Herrera S."/>
            <person name="Cordes E."/>
        </authorList>
    </citation>
    <scope>NUCLEOTIDE SEQUENCE</scope>
    <source>
        <strain evidence="2">USNM1676648</strain>
        <tissue evidence="2">Polyp</tissue>
    </source>
</reference>
<protein>
    <submittedName>
        <fullName evidence="2">Uncharacterized protein</fullName>
    </submittedName>
</protein>
<evidence type="ECO:0000256" key="1">
    <source>
        <dbReference type="SAM" id="MobiDB-lite"/>
    </source>
</evidence>